<evidence type="ECO:0000313" key="8">
    <source>
        <dbReference type="Proteomes" id="UP001597124"/>
    </source>
</evidence>
<dbReference type="InterPro" id="IPR039425">
    <property type="entry name" value="RNA_pol_sigma-70-like"/>
</dbReference>
<dbReference type="NCBIfam" id="TIGR02937">
    <property type="entry name" value="sigma70-ECF"/>
    <property type="match status" value="1"/>
</dbReference>
<dbReference type="RefSeq" id="WP_381490763.1">
    <property type="nucleotide sequence ID" value="NZ_JBHTIK010000005.1"/>
</dbReference>
<evidence type="ECO:0000256" key="1">
    <source>
        <dbReference type="ARBA" id="ARBA00010641"/>
    </source>
</evidence>
<evidence type="ECO:0000256" key="2">
    <source>
        <dbReference type="ARBA" id="ARBA00023015"/>
    </source>
</evidence>
<dbReference type="SUPFAM" id="SSF88946">
    <property type="entry name" value="Sigma2 domain of RNA polymerase sigma factors"/>
    <property type="match status" value="1"/>
</dbReference>
<dbReference type="InterPro" id="IPR036388">
    <property type="entry name" value="WH-like_DNA-bd_sf"/>
</dbReference>
<dbReference type="InterPro" id="IPR013324">
    <property type="entry name" value="RNA_pol_sigma_r3/r4-like"/>
</dbReference>
<name>A0ABW3C3H0_SPHXN</name>
<dbReference type="InterPro" id="IPR013325">
    <property type="entry name" value="RNA_pol_sigma_r2"/>
</dbReference>
<dbReference type="PANTHER" id="PTHR43133:SF63">
    <property type="entry name" value="RNA POLYMERASE SIGMA FACTOR FECI-RELATED"/>
    <property type="match status" value="1"/>
</dbReference>
<keyword evidence="8" id="KW-1185">Reference proteome</keyword>
<feature type="region of interest" description="Disordered" evidence="5">
    <location>
        <begin position="1"/>
        <end position="20"/>
    </location>
</feature>
<evidence type="ECO:0000313" key="7">
    <source>
        <dbReference type="EMBL" id="MFD0848999.1"/>
    </source>
</evidence>
<dbReference type="Proteomes" id="UP001597124">
    <property type="component" value="Unassembled WGS sequence"/>
</dbReference>
<dbReference type="Gene3D" id="1.10.10.10">
    <property type="entry name" value="Winged helix-like DNA-binding domain superfamily/Winged helix DNA-binding domain"/>
    <property type="match status" value="1"/>
</dbReference>
<dbReference type="InterPro" id="IPR013249">
    <property type="entry name" value="RNA_pol_sigma70_r4_t2"/>
</dbReference>
<comment type="similarity">
    <text evidence="1">Belongs to the sigma-70 factor family. ECF subfamily.</text>
</comment>
<accession>A0ABW3C3H0</accession>
<evidence type="ECO:0000256" key="4">
    <source>
        <dbReference type="ARBA" id="ARBA00023163"/>
    </source>
</evidence>
<dbReference type="Gene3D" id="1.10.1740.10">
    <property type="match status" value="1"/>
</dbReference>
<keyword evidence="2" id="KW-0805">Transcription regulation</keyword>
<sequence length="193" mass="21922">MADSNDSAGPEQPARQQPPRWLISLYHEQSAALCRYLRRKYGAGPPEPEDVMHEAFSRLAALPDETIAIIENPRAFLYRTAENLLNSERRKRAVRSAHAAETKYLEKTSSECTPERVILARDQLNIAEAVLREMPDMRRRCFLMHRFDDLSFSEIGRRLGMTPNGAKGHVMRAMTEIVSALEASSRRSGIKPE</sequence>
<evidence type="ECO:0000256" key="3">
    <source>
        <dbReference type="ARBA" id="ARBA00023082"/>
    </source>
</evidence>
<feature type="domain" description="RNA polymerase sigma factor 70 region 4 type 2" evidence="6">
    <location>
        <begin position="127"/>
        <end position="175"/>
    </location>
</feature>
<dbReference type="Pfam" id="PF08281">
    <property type="entry name" value="Sigma70_r4_2"/>
    <property type="match status" value="1"/>
</dbReference>
<keyword evidence="3" id="KW-0731">Sigma factor</keyword>
<organism evidence="7 8">
    <name type="scientific">Sphingosinicella xenopeptidilytica</name>
    <dbReference type="NCBI Taxonomy" id="364098"/>
    <lineage>
        <taxon>Bacteria</taxon>
        <taxon>Pseudomonadati</taxon>
        <taxon>Pseudomonadota</taxon>
        <taxon>Alphaproteobacteria</taxon>
        <taxon>Sphingomonadales</taxon>
        <taxon>Sphingosinicellaceae</taxon>
        <taxon>Sphingosinicella</taxon>
    </lineage>
</organism>
<protein>
    <submittedName>
        <fullName evidence="7">RNA polymerase sigma factor</fullName>
    </submittedName>
</protein>
<evidence type="ECO:0000256" key="5">
    <source>
        <dbReference type="SAM" id="MobiDB-lite"/>
    </source>
</evidence>
<dbReference type="SUPFAM" id="SSF88659">
    <property type="entry name" value="Sigma3 and sigma4 domains of RNA polymerase sigma factors"/>
    <property type="match status" value="1"/>
</dbReference>
<dbReference type="PANTHER" id="PTHR43133">
    <property type="entry name" value="RNA POLYMERASE ECF-TYPE SIGMA FACTO"/>
    <property type="match status" value="1"/>
</dbReference>
<keyword evidence="4" id="KW-0804">Transcription</keyword>
<dbReference type="InterPro" id="IPR014284">
    <property type="entry name" value="RNA_pol_sigma-70_dom"/>
</dbReference>
<reference evidence="8" key="1">
    <citation type="journal article" date="2019" name="Int. J. Syst. Evol. Microbiol.">
        <title>The Global Catalogue of Microorganisms (GCM) 10K type strain sequencing project: providing services to taxonomists for standard genome sequencing and annotation.</title>
        <authorList>
            <consortium name="The Broad Institute Genomics Platform"/>
            <consortium name="The Broad Institute Genome Sequencing Center for Infectious Disease"/>
            <person name="Wu L."/>
            <person name="Ma J."/>
        </authorList>
    </citation>
    <scope>NUCLEOTIDE SEQUENCE [LARGE SCALE GENOMIC DNA]</scope>
    <source>
        <strain evidence="8">CCUG 52537</strain>
    </source>
</reference>
<gene>
    <name evidence="7" type="ORF">ACFQ00_11735</name>
</gene>
<dbReference type="EMBL" id="JBHTIK010000005">
    <property type="protein sequence ID" value="MFD0848999.1"/>
    <property type="molecule type" value="Genomic_DNA"/>
</dbReference>
<proteinExistence type="inferred from homology"/>
<evidence type="ECO:0000259" key="6">
    <source>
        <dbReference type="Pfam" id="PF08281"/>
    </source>
</evidence>
<comment type="caution">
    <text evidence="7">The sequence shown here is derived from an EMBL/GenBank/DDBJ whole genome shotgun (WGS) entry which is preliminary data.</text>
</comment>